<reference evidence="6 9" key="2">
    <citation type="submission" date="2021-08" db="EMBL/GenBank/DDBJ databases">
        <title>Complete genome sequence of the strain Aneurinibacillus thermoaerophilus CCM 8960.</title>
        <authorList>
            <person name="Musilova J."/>
            <person name="Kourilova X."/>
            <person name="Pernicova I."/>
            <person name="Bezdicek M."/>
            <person name="Lengerova M."/>
            <person name="Obruca S."/>
            <person name="Sedlar K."/>
        </authorList>
    </citation>
    <scope>NUCLEOTIDE SEQUENCE [LARGE SCALE GENOMIC DNA]</scope>
    <source>
        <strain evidence="6 9">CCM 8960</strain>
    </source>
</reference>
<evidence type="ECO:0000313" key="7">
    <source>
        <dbReference type="EMBL" id="SDH21364.1"/>
    </source>
</evidence>
<sequence length="291" mass="32721">MEIRDLRIFQAVAQHGSISKAAKELNYVQSNVTARIQQLEIKLQTPLFYRHSRGMTLNSEGKRLLSYVEKILAMMDEMVESFQDKDNPRGTLEIGSVETVVKLPVILSAYHHKYSQVDLSLITGVTSHLIREVINGKLDGAFVTGPVEHPHIIQEQVFEEELVLVANARSSSLDDIKTKPLLVFGPGCGYRARLRRWLESEGIVPGKEMEFGTLETILGSVVSGLGITLIPKMTVKHLEAEGEVRCYAIPKEYSIVSTVFVYRSGSHMTNALAKFIETIRIVRNEQNIRDR</sequence>
<dbReference type="AlphaFoldDB" id="A0A1G8AK66"/>
<dbReference type="SUPFAM" id="SSF53850">
    <property type="entry name" value="Periplasmic binding protein-like II"/>
    <property type="match status" value="1"/>
</dbReference>
<organism evidence="7 8">
    <name type="scientific">Aneurinibacillus thermoaerophilus</name>
    <dbReference type="NCBI Taxonomy" id="143495"/>
    <lineage>
        <taxon>Bacteria</taxon>
        <taxon>Bacillati</taxon>
        <taxon>Bacillota</taxon>
        <taxon>Bacilli</taxon>
        <taxon>Bacillales</taxon>
        <taxon>Paenibacillaceae</taxon>
        <taxon>Aneurinibacillus group</taxon>
        <taxon>Aneurinibacillus</taxon>
    </lineage>
</organism>
<evidence type="ECO:0000256" key="1">
    <source>
        <dbReference type="ARBA" id="ARBA00009437"/>
    </source>
</evidence>
<reference evidence="7 8" key="1">
    <citation type="submission" date="2016-10" db="EMBL/GenBank/DDBJ databases">
        <authorList>
            <person name="de Groot N.N."/>
        </authorList>
    </citation>
    <scope>NUCLEOTIDE SEQUENCE [LARGE SCALE GENOMIC DNA]</scope>
    <source>
        <strain evidence="7 8">L 420-91</strain>
    </source>
</reference>
<dbReference type="InterPro" id="IPR036388">
    <property type="entry name" value="WH-like_DNA-bd_sf"/>
</dbReference>
<evidence type="ECO:0000313" key="6">
    <source>
        <dbReference type="EMBL" id="QYY42760.1"/>
    </source>
</evidence>
<accession>A0A1G8AK66</accession>
<keyword evidence="2" id="KW-0805">Transcription regulation</keyword>
<dbReference type="PANTHER" id="PTHR30126:SF40">
    <property type="entry name" value="HTH-TYPE TRANSCRIPTIONAL REGULATOR GLTR"/>
    <property type="match status" value="1"/>
</dbReference>
<dbReference type="InterPro" id="IPR005119">
    <property type="entry name" value="LysR_subst-bd"/>
</dbReference>
<protein>
    <submittedName>
        <fullName evidence="7">DNA-binding transcriptional regulator, LysR family</fullName>
    </submittedName>
    <submittedName>
        <fullName evidence="6">LysR family transcriptional regulator</fullName>
    </submittedName>
</protein>
<dbReference type="FunFam" id="1.10.10.10:FF:000001">
    <property type="entry name" value="LysR family transcriptional regulator"/>
    <property type="match status" value="1"/>
</dbReference>
<evidence type="ECO:0000256" key="3">
    <source>
        <dbReference type="ARBA" id="ARBA00023125"/>
    </source>
</evidence>
<dbReference type="Proteomes" id="UP000826616">
    <property type="component" value="Chromosome"/>
</dbReference>
<evidence type="ECO:0000313" key="8">
    <source>
        <dbReference type="Proteomes" id="UP000198956"/>
    </source>
</evidence>
<name>A0A1G8AK66_ANETH</name>
<dbReference type="Proteomes" id="UP000198956">
    <property type="component" value="Unassembled WGS sequence"/>
</dbReference>
<dbReference type="GO" id="GO:0003700">
    <property type="term" value="F:DNA-binding transcription factor activity"/>
    <property type="evidence" value="ECO:0007669"/>
    <property type="project" value="InterPro"/>
</dbReference>
<dbReference type="SUPFAM" id="SSF46785">
    <property type="entry name" value="Winged helix' DNA-binding domain"/>
    <property type="match status" value="1"/>
</dbReference>
<dbReference type="PANTHER" id="PTHR30126">
    <property type="entry name" value="HTH-TYPE TRANSCRIPTIONAL REGULATOR"/>
    <property type="match status" value="1"/>
</dbReference>
<dbReference type="OrthoDB" id="8479357at2"/>
<keyword evidence="3 7" id="KW-0238">DNA-binding</keyword>
<dbReference type="Pfam" id="PF00126">
    <property type="entry name" value="HTH_1"/>
    <property type="match status" value="1"/>
</dbReference>
<dbReference type="RefSeq" id="WP_057897262.1">
    <property type="nucleotide sequence ID" value="NZ_CP080764.1"/>
</dbReference>
<dbReference type="Gene3D" id="1.10.10.10">
    <property type="entry name" value="Winged helix-like DNA-binding domain superfamily/Winged helix DNA-binding domain"/>
    <property type="match status" value="1"/>
</dbReference>
<keyword evidence="4" id="KW-0804">Transcription</keyword>
<evidence type="ECO:0000256" key="2">
    <source>
        <dbReference type="ARBA" id="ARBA00023015"/>
    </source>
</evidence>
<gene>
    <name evidence="6" type="ORF">K3F53_18445</name>
    <name evidence="7" type="ORF">SAMN04489735_101646</name>
</gene>
<dbReference type="InterPro" id="IPR036390">
    <property type="entry name" value="WH_DNA-bd_sf"/>
</dbReference>
<evidence type="ECO:0000313" key="9">
    <source>
        <dbReference type="Proteomes" id="UP000826616"/>
    </source>
</evidence>
<dbReference type="Gene3D" id="3.40.190.290">
    <property type="match status" value="1"/>
</dbReference>
<dbReference type="GO" id="GO:0000976">
    <property type="term" value="F:transcription cis-regulatory region binding"/>
    <property type="evidence" value="ECO:0007669"/>
    <property type="project" value="TreeGrafter"/>
</dbReference>
<evidence type="ECO:0000256" key="4">
    <source>
        <dbReference type="ARBA" id="ARBA00023163"/>
    </source>
</evidence>
<dbReference type="InterPro" id="IPR000847">
    <property type="entry name" value="LysR_HTH_N"/>
</dbReference>
<feature type="domain" description="HTH lysR-type" evidence="5">
    <location>
        <begin position="1"/>
        <end position="58"/>
    </location>
</feature>
<dbReference type="Pfam" id="PF03466">
    <property type="entry name" value="LysR_substrate"/>
    <property type="match status" value="1"/>
</dbReference>
<dbReference type="PROSITE" id="PS50931">
    <property type="entry name" value="HTH_LYSR"/>
    <property type="match status" value="1"/>
</dbReference>
<proteinExistence type="inferred from homology"/>
<dbReference type="EMBL" id="CP080764">
    <property type="protein sequence ID" value="QYY42760.1"/>
    <property type="molecule type" value="Genomic_DNA"/>
</dbReference>
<dbReference type="CDD" id="cd08442">
    <property type="entry name" value="PBP2_YofA_SoxR_like"/>
    <property type="match status" value="1"/>
</dbReference>
<dbReference type="GeneID" id="97143364"/>
<comment type="similarity">
    <text evidence="1">Belongs to the LysR transcriptional regulatory family.</text>
</comment>
<keyword evidence="9" id="KW-1185">Reference proteome</keyword>
<dbReference type="EMBL" id="FNDE01000016">
    <property type="protein sequence ID" value="SDH21364.1"/>
    <property type="molecule type" value="Genomic_DNA"/>
</dbReference>
<evidence type="ECO:0000259" key="5">
    <source>
        <dbReference type="PROSITE" id="PS50931"/>
    </source>
</evidence>